<gene>
    <name evidence="5" type="primary">truB</name>
    <name evidence="8" type="ORF">IV87_GL002165</name>
    <name evidence="9" type="ORF">SAMN04487973_10873</name>
</gene>
<comment type="function">
    <text evidence="5">Responsible for synthesis of pseudouridine from uracil-55 in the psi GC loop of transfer RNAs.</text>
</comment>
<evidence type="ECO:0000313" key="9">
    <source>
        <dbReference type="EMBL" id="SER52121.1"/>
    </source>
</evidence>
<evidence type="ECO:0000256" key="4">
    <source>
        <dbReference type="ARBA" id="ARBA00023235"/>
    </source>
</evidence>
<dbReference type="InterPro" id="IPR020103">
    <property type="entry name" value="PsdUridine_synth_cat_dom_sf"/>
</dbReference>
<dbReference type="GO" id="GO:0160148">
    <property type="term" value="F:tRNA pseudouridine(55) synthase activity"/>
    <property type="evidence" value="ECO:0007669"/>
    <property type="project" value="UniProtKB-EC"/>
</dbReference>
<dbReference type="PANTHER" id="PTHR13767">
    <property type="entry name" value="TRNA-PSEUDOURIDINE SYNTHASE"/>
    <property type="match status" value="1"/>
</dbReference>
<sequence>MDGIIPLYKPRGMTSFDCVAKMRGILHQKKIGHSGTLDPNVDGVLPICVGKATKVVNYLMTSGKVYTGSITFGFSTTTEDLDGEVVKKKFLKEPLTDDQIDQAMSELTGEIIQIPPIYSAIKVNGKKLYEYARQGIDVKRPERKITVQAFKRQGKSIFNSTDGTQMVNFEVQCSKGTYVRTLAVDVGKNLGIPAVMSKLTRVESGGFKLSETVTFAQLELAVKHEIVDTLMYPLDYALKMYPHFSLDEDLNRRVQNGAILQRSNFKQPKNAAPVLVLTFKNRVQALYQYDEQRVAYRPLTMLLVN</sequence>
<dbReference type="Proteomes" id="UP000051749">
    <property type="component" value="Unassembled WGS sequence"/>
</dbReference>
<comment type="catalytic activity">
    <reaction evidence="1 5">
        <text>uridine(55) in tRNA = pseudouridine(55) in tRNA</text>
        <dbReference type="Rhea" id="RHEA:42532"/>
        <dbReference type="Rhea" id="RHEA-COMP:10101"/>
        <dbReference type="Rhea" id="RHEA-COMP:10102"/>
        <dbReference type="ChEBI" id="CHEBI:65314"/>
        <dbReference type="ChEBI" id="CHEBI:65315"/>
        <dbReference type="EC" id="5.4.99.25"/>
    </reaction>
</comment>
<dbReference type="GeneID" id="76043519"/>
<feature type="domain" description="Pseudouridine synthase II N-terminal" evidence="6">
    <location>
        <begin position="23"/>
        <end position="179"/>
    </location>
</feature>
<comment type="caution">
    <text evidence="8">The sequence shown here is derived from an EMBL/GenBank/DDBJ whole genome shotgun (WGS) entry which is preliminary data.</text>
</comment>
<evidence type="ECO:0000256" key="3">
    <source>
        <dbReference type="ARBA" id="ARBA00022694"/>
    </source>
</evidence>
<dbReference type="InterPro" id="IPR014780">
    <property type="entry name" value="tRNA_psdUridine_synth_TruB"/>
</dbReference>
<evidence type="ECO:0000259" key="6">
    <source>
        <dbReference type="Pfam" id="PF01509"/>
    </source>
</evidence>
<reference evidence="9 11" key="2">
    <citation type="submission" date="2016-10" db="EMBL/GenBank/DDBJ databases">
        <authorList>
            <person name="Varghese N."/>
            <person name="Submissions S."/>
        </authorList>
    </citation>
    <scope>NUCLEOTIDE SEQUENCE [LARGE SCALE GENOMIC DNA]</scope>
    <source>
        <strain evidence="9 11">CGMCC 1.3889</strain>
    </source>
</reference>
<dbReference type="PANTHER" id="PTHR13767:SF2">
    <property type="entry name" value="PSEUDOURIDYLATE SYNTHASE TRUB1"/>
    <property type="match status" value="1"/>
</dbReference>
<dbReference type="AlphaFoldDB" id="A0A0R2K8M2"/>
<dbReference type="Gene3D" id="3.30.2350.10">
    <property type="entry name" value="Pseudouridine synthase"/>
    <property type="match status" value="1"/>
</dbReference>
<name>A0A0R2K8M2_9LACO</name>
<reference evidence="8 10" key="1">
    <citation type="journal article" date="2015" name="Genome Announc.">
        <title>Expanding the biotechnology potential of lactobacilli through comparative genomics of 213 strains and associated genera.</title>
        <authorList>
            <person name="Sun Z."/>
            <person name="Harris H.M."/>
            <person name="McCann A."/>
            <person name="Guo C."/>
            <person name="Argimon S."/>
            <person name="Zhang W."/>
            <person name="Yang X."/>
            <person name="Jeffery I.B."/>
            <person name="Cooney J.C."/>
            <person name="Kagawa T.F."/>
            <person name="Liu W."/>
            <person name="Song Y."/>
            <person name="Salvetti E."/>
            <person name="Wrobel A."/>
            <person name="Rasinkangas P."/>
            <person name="Parkhill J."/>
            <person name="Rea M.C."/>
            <person name="O'Sullivan O."/>
            <person name="Ritari J."/>
            <person name="Douillard F.P."/>
            <person name="Paul Ross R."/>
            <person name="Yang R."/>
            <person name="Briner A.E."/>
            <person name="Felis G.E."/>
            <person name="de Vos W.M."/>
            <person name="Barrangou R."/>
            <person name="Klaenhammer T.R."/>
            <person name="Caufield P.W."/>
            <person name="Cui Y."/>
            <person name="Zhang H."/>
            <person name="O'Toole P.W."/>
        </authorList>
    </citation>
    <scope>NUCLEOTIDE SEQUENCE [LARGE SCALE GENOMIC DNA]</scope>
    <source>
        <strain evidence="8 10">DSM 22301</strain>
    </source>
</reference>
<feature type="active site" description="Nucleophile" evidence="5">
    <location>
        <position position="38"/>
    </location>
</feature>
<protein>
    <recommendedName>
        <fullName evidence="5">tRNA pseudouridine synthase B</fullName>
        <ecNumber evidence="5">5.4.99.25</ecNumber>
    </recommendedName>
    <alternativeName>
        <fullName evidence="5">tRNA pseudouridine(55) synthase</fullName>
        <shortName evidence="5">Psi55 synthase</shortName>
    </alternativeName>
    <alternativeName>
        <fullName evidence="5">tRNA pseudouridylate synthase</fullName>
    </alternativeName>
    <alternativeName>
        <fullName evidence="5">tRNA-uridine isomerase</fullName>
    </alternativeName>
</protein>
<dbReference type="EMBL" id="JQBY01000009">
    <property type="protein sequence ID" value="KRN82589.1"/>
    <property type="molecule type" value="Genomic_DNA"/>
</dbReference>
<comment type="similarity">
    <text evidence="2 5">Belongs to the pseudouridine synthase TruB family. Type 1 subfamily.</text>
</comment>
<dbReference type="Pfam" id="PF01509">
    <property type="entry name" value="TruB_N"/>
    <property type="match status" value="1"/>
</dbReference>
<evidence type="ECO:0000313" key="10">
    <source>
        <dbReference type="Proteomes" id="UP000051749"/>
    </source>
</evidence>
<dbReference type="STRING" id="319653.SAMN04487973_10873"/>
<dbReference type="RefSeq" id="WP_057806144.1">
    <property type="nucleotide sequence ID" value="NZ_BJYP01000017.1"/>
</dbReference>
<dbReference type="OrthoDB" id="9802309at2"/>
<dbReference type="Pfam" id="PF16198">
    <property type="entry name" value="TruB_C_2"/>
    <property type="match status" value="1"/>
</dbReference>
<keyword evidence="4 5" id="KW-0413">Isomerase</keyword>
<dbReference type="EMBL" id="FOGK01000008">
    <property type="protein sequence ID" value="SER52121.1"/>
    <property type="molecule type" value="Genomic_DNA"/>
</dbReference>
<organism evidence="8 10">
    <name type="scientific">Pediococcus ethanolidurans</name>
    <dbReference type="NCBI Taxonomy" id="319653"/>
    <lineage>
        <taxon>Bacteria</taxon>
        <taxon>Bacillati</taxon>
        <taxon>Bacillota</taxon>
        <taxon>Bacilli</taxon>
        <taxon>Lactobacillales</taxon>
        <taxon>Lactobacillaceae</taxon>
        <taxon>Pediococcus</taxon>
    </lineage>
</organism>
<evidence type="ECO:0000256" key="2">
    <source>
        <dbReference type="ARBA" id="ARBA00005642"/>
    </source>
</evidence>
<accession>A0A0R2K8M2</accession>
<dbReference type="InterPro" id="IPR032819">
    <property type="entry name" value="TruB_C"/>
</dbReference>
<evidence type="ECO:0000256" key="5">
    <source>
        <dbReference type="HAMAP-Rule" id="MF_01080"/>
    </source>
</evidence>
<dbReference type="SUPFAM" id="SSF55120">
    <property type="entry name" value="Pseudouridine synthase"/>
    <property type="match status" value="1"/>
</dbReference>
<evidence type="ECO:0000259" key="7">
    <source>
        <dbReference type="Pfam" id="PF16198"/>
    </source>
</evidence>
<dbReference type="EC" id="5.4.99.25" evidence="5"/>
<evidence type="ECO:0000313" key="8">
    <source>
        <dbReference type="EMBL" id="KRN82589.1"/>
    </source>
</evidence>
<dbReference type="FunFam" id="3.30.2350.10:FF:000011">
    <property type="entry name" value="tRNA pseudouridine synthase B"/>
    <property type="match status" value="1"/>
</dbReference>
<dbReference type="NCBIfam" id="TIGR00431">
    <property type="entry name" value="TruB"/>
    <property type="match status" value="1"/>
</dbReference>
<feature type="domain" description="tRNA pseudouridylate synthase B C-terminal" evidence="7">
    <location>
        <begin position="180"/>
        <end position="238"/>
    </location>
</feature>
<dbReference type="CDD" id="cd02573">
    <property type="entry name" value="PseudoU_synth_EcTruB"/>
    <property type="match status" value="1"/>
</dbReference>
<dbReference type="GO" id="GO:0031119">
    <property type="term" value="P:tRNA pseudouridine synthesis"/>
    <property type="evidence" value="ECO:0007669"/>
    <property type="project" value="UniProtKB-UniRule"/>
</dbReference>
<dbReference type="PATRIC" id="fig|319653.3.peg.2203"/>
<evidence type="ECO:0000313" key="11">
    <source>
        <dbReference type="Proteomes" id="UP000182818"/>
    </source>
</evidence>
<dbReference type="GO" id="GO:1990481">
    <property type="term" value="P:mRNA pseudouridine synthesis"/>
    <property type="evidence" value="ECO:0007669"/>
    <property type="project" value="TreeGrafter"/>
</dbReference>
<dbReference type="InterPro" id="IPR002501">
    <property type="entry name" value="PsdUridine_synth_N"/>
</dbReference>
<proteinExistence type="inferred from homology"/>
<dbReference type="GO" id="GO:0003723">
    <property type="term" value="F:RNA binding"/>
    <property type="evidence" value="ECO:0007669"/>
    <property type="project" value="InterPro"/>
</dbReference>
<evidence type="ECO:0000256" key="1">
    <source>
        <dbReference type="ARBA" id="ARBA00000385"/>
    </source>
</evidence>
<keyword evidence="11" id="KW-1185">Reference proteome</keyword>
<keyword evidence="3 5" id="KW-0819">tRNA processing</keyword>
<dbReference type="HAMAP" id="MF_01080">
    <property type="entry name" value="TruB_bact"/>
    <property type="match status" value="1"/>
</dbReference>
<dbReference type="Proteomes" id="UP000182818">
    <property type="component" value="Unassembled WGS sequence"/>
</dbReference>